<feature type="region of interest" description="Disordered" evidence="4">
    <location>
        <begin position="1"/>
        <end position="21"/>
    </location>
</feature>
<dbReference type="PROSITE" id="PS00109">
    <property type="entry name" value="PROTEIN_KINASE_TYR"/>
    <property type="match status" value="1"/>
</dbReference>
<dbReference type="GO" id="GO:0007169">
    <property type="term" value="P:cell surface receptor protein tyrosine kinase signaling pathway"/>
    <property type="evidence" value="ECO:0007669"/>
    <property type="project" value="TreeGrafter"/>
</dbReference>
<evidence type="ECO:0000256" key="3">
    <source>
        <dbReference type="PROSITE-ProRule" id="PRU10141"/>
    </source>
</evidence>
<proteinExistence type="predicted"/>
<evidence type="ECO:0000313" key="6">
    <source>
        <dbReference type="EMBL" id="OXA50603.1"/>
    </source>
</evidence>
<dbReference type="SUPFAM" id="SSF56112">
    <property type="entry name" value="Protein kinase-like (PK-like)"/>
    <property type="match status" value="1"/>
</dbReference>
<dbReference type="GO" id="GO:0004714">
    <property type="term" value="F:transmembrane receptor protein tyrosine kinase activity"/>
    <property type="evidence" value="ECO:0007669"/>
    <property type="project" value="UniProtKB-EC"/>
</dbReference>
<comment type="subcellular location">
    <subcellularLocation>
        <location evidence="1">Membrane</location>
        <topology evidence="1">Single-pass membrane protein</topology>
    </subcellularLocation>
</comment>
<protein>
    <submittedName>
        <fullName evidence="6">Fibroblast growth factor receptor</fullName>
    </submittedName>
</protein>
<dbReference type="InterPro" id="IPR001245">
    <property type="entry name" value="Ser-Thr/Tyr_kinase_cat_dom"/>
</dbReference>
<dbReference type="InterPro" id="IPR008266">
    <property type="entry name" value="Tyr_kinase_AS"/>
</dbReference>
<dbReference type="InterPro" id="IPR011009">
    <property type="entry name" value="Kinase-like_dom_sf"/>
</dbReference>
<dbReference type="PANTHER" id="PTHR24416:SF600">
    <property type="entry name" value="PDGF- AND VEGF-RECEPTOR RELATED, ISOFORM J"/>
    <property type="match status" value="1"/>
</dbReference>
<comment type="caution">
    <text evidence="6">The sequence shown here is derived from an EMBL/GenBank/DDBJ whole genome shotgun (WGS) entry which is preliminary data.</text>
</comment>
<evidence type="ECO:0000259" key="5">
    <source>
        <dbReference type="PROSITE" id="PS50011"/>
    </source>
</evidence>
<reference evidence="6 7" key="1">
    <citation type="submission" date="2015-12" db="EMBL/GenBank/DDBJ databases">
        <title>The genome of Folsomia candida.</title>
        <authorList>
            <person name="Faddeeva A."/>
            <person name="Derks M.F."/>
            <person name="Anvar Y."/>
            <person name="Smit S."/>
            <person name="Van Straalen N."/>
            <person name="Roelofs D."/>
        </authorList>
    </citation>
    <scope>NUCLEOTIDE SEQUENCE [LARGE SCALE GENOMIC DNA]</scope>
    <source>
        <strain evidence="6 7">VU population</strain>
        <tissue evidence="6">Whole body</tissue>
    </source>
</reference>
<feature type="binding site" evidence="3">
    <location>
        <position position="164"/>
    </location>
    <ligand>
        <name>ATP</name>
        <dbReference type="ChEBI" id="CHEBI:30616"/>
    </ligand>
</feature>
<keyword evidence="7" id="KW-1185">Reference proteome</keyword>
<dbReference type="Gene3D" id="1.10.510.10">
    <property type="entry name" value="Transferase(Phosphotransferase) domain 1"/>
    <property type="match status" value="1"/>
</dbReference>
<feature type="domain" description="Protein kinase" evidence="5">
    <location>
        <begin position="133"/>
        <end position="377"/>
    </location>
</feature>
<keyword evidence="6" id="KW-0675">Receptor</keyword>
<dbReference type="Proteomes" id="UP000198287">
    <property type="component" value="Unassembled WGS sequence"/>
</dbReference>
<dbReference type="InterPro" id="IPR017441">
    <property type="entry name" value="Protein_kinase_ATP_BS"/>
</dbReference>
<dbReference type="OrthoDB" id="3256376at2759"/>
<evidence type="ECO:0000256" key="4">
    <source>
        <dbReference type="SAM" id="MobiDB-lite"/>
    </source>
</evidence>
<keyword evidence="3" id="KW-0067">ATP-binding</keyword>
<dbReference type="GO" id="GO:0043235">
    <property type="term" value="C:receptor complex"/>
    <property type="evidence" value="ECO:0007669"/>
    <property type="project" value="TreeGrafter"/>
</dbReference>
<gene>
    <name evidence="6" type="ORF">Fcan01_14347</name>
</gene>
<name>A0A226DZ90_FOLCA</name>
<dbReference type="PROSITE" id="PS00107">
    <property type="entry name" value="PROTEIN_KINASE_ATP"/>
    <property type="match status" value="1"/>
</dbReference>
<dbReference type="STRING" id="158441.A0A226DZ90"/>
<dbReference type="InterPro" id="IPR050122">
    <property type="entry name" value="RTK"/>
</dbReference>
<accession>A0A226DZ90</accession>
<dbReference type="PROSITE" id="PS50011">
    <property type="entry name" value="PROTEIN_KINASE_DOM"/>
    <property type="match status" value="1"/>
</dbReference>
<evidence type="ECO:0000256" key="2">
    <source>
        <dbReference type="ARBA" id="ARBA00051243"/>
    </source>
</evidence>
<dbReference type="PANTHER" id="PTHR24416">
    <property type="entry name" value="TYROSINE-PROTEIN KINASE RECEPTOR"/>
    <property type="match status" value="1"/>
</dbReference>
<comment type="catalytic activity">
    <reaction evidence="2">
        <text>L-tyrosyl-[protein] + ATP = O-phospho-L-tyrosyl-[protein] + ADP + H(+)</text>
        <dbReference type="Rhea" id="RHEA:10596"/>
        <dbReference type="Rhea" id="RHEA-COMP:10136"/>
        <dbReference type="Rhea" id="RHEA-COMP:20101"/>
        <dbReference type="ChEBI" id="CHEBI:15378"/>
        <dbReference type="ChEBI" id="CHEBI:30616"/>
        <dbReference type="ChEBI" id="CHEBI:46858"/>
        <dbReference type="ChEBI" id="CHEBI:61978"/>
        <dbReference type="ChEBI" id="CHEBI:456216"/>
        <dbReference type="EC" id="2.7.10.1"/>
    </reaction>
</comment>
<dbReference type="InterPro" id="IPR000719">
    <property type="entry name" value="Prot_kinase_dom"/>
</dbReference>
<evidence type="ECO:0000256" key="1">
    <source>
        <dbReference type="ARBA" id="ARBA00004167"/>
    </source>
</evidence>
<dbReference type="EMBL" id="LNIX01000008">
    <property type="protein sequence ID" value="OXA50603.1"/>
    <property type="molecule type" value="Genomic_DNA"/>
</dbReference>
<dbReference type="AlphaFoldDB" id="A0A226DZ90"/>
<dbReference type="PRINTS" id="PR00109">
    <property type="entry name" value="TYRKINASE"/>
</dbReference>
<keyword evidence="3" id="KW-0547">Nucleotide-binding</keyword>
<organism evidence="6 7">
    <name type="scientific">Folsomia candida</name>
    <name type="common">Springtail</name>
    <dbReference type="NCBI Taxonomy" id="158441"/>
    <lineage>
        <taxon>Eukaryota</taxon>
        <taxon>Metazoa</taxon>
        <taxon>Ecdysozoa</taxon>
        <taxon>Arthropoda</taxon>
        <taxon>Hexapoda</taxon>
        <taxon>Collembola</taxon>
        <taxon>Entomobryomorpha</taxon>
        <taxon>Isotomoidea</taxon>
        <taxon>Isotomidae</taxon>
        <taxon>Proisotominae</taxon>
        <taxon>Folsomia</taxon>
    </lineage>
</organism>
<dbReference type="GO" id="GO:0005886">
    <property type="term" value="C:plasma membrane"/>
    <property type="evidence" value="ECO:0007669"/>
    <property type="project" value="TreeGrafter"/>
</dbReference>
<sequence>MNHHELPKIDDDGPKNENHIDMDDTDVKELARGGVRASIQQPLNKINNLESEDPGCPLSPIILWGTAISLIFSIGIQLQTYSMLRFTVKMCLRRFAPRNFTLTDCDWSLERELEDPEKLLDVSRKIILSDQIDLESTQLGAGFFGSVFPAKVTVGSAYVTAAVKRIKCSYPSAAQLNSLLNEAEKLDLVGKHHHVLEFLGVCIQNVLQGEILLAFELCEGKSFVGTFDAENPENEYSLKLQLRKWCHQIALGMKYLHHKNVIHLDLALRNVMLRINMTAAIGDFGISSMVTPTARRNYVEQRACCWSSPEVLEREENISLKADIWSYGVCVWELFSLGGEPYQDQNLPSAGELLTFLQNGNILKQPELCNNMEQVSF</sequence>
<dbReference type="Pfam" id="PF07714">
    <property type="entry name" value="PK_Tyr_Ser-Thr"/>
    <property type="match status" value="1"/>
</dbReference>
<evidence type="ECO:0000313" key="7">
    <source>
        <dbReference type="Proteomes" id="UP000198287"/>
    </source>
</evidence>
<dbReference type="GO" id="GO:0005524">
    <property type="term" value="F:ATP binding"/>
    <property type="evidence" value="ECO:0007669"/>
    <property type="project" value="UniProtKB-UniRule"/>
</dbReference>